<evidence type="ECO:0000313" key="2">
    <source>
        <dbReference type="EMBL" id="KAK8723283.1"/>
    </source>
</evidence>
<dbReference type="Gene3D" id="3.40.30.10">
    <property type="entry name" value="Glutaredoxin"/>
    <property type="match status" value="1"/>
</dbReference>
<reference evidence="2 3" key="1">
    <citation type="journal article" date="2024" name="BMC Genomics">
        <title>Genome assembly of redclaw crayfish (Cherax quadricarinatus) provides insights into its immune adaptation and hypoxia tolerance.</title>
        <authorList>
            <person name="Liu Z."/>
            <person name="Zheng J."/>
            <person name="Li H."/>
            <person name="Fang K."/>
            <person name="Wang S."/>
            <person name="He J."/>
            <person name="Zhou D."/>
            <person name="Weng S."/>
            <person name="Chi M."/>
            <person name="Gu Z."/>
            <person name="He J."/>
            <person name="Li F."/>
            <person name="Wang M."/>
        </authorList>
    </citation>
    <scope>NUCLEOTIDE SEQUENCE [LARGE SCALE GENOMIC DNA]</scope>
    <source>
        <strain evidence="2">ZL_2023a</strain>
    </source>
</reference>
<protein>
    <recommendedName>
        <fullName evidence="1">Iodothyronine deiodinase</fullName>
    </recommendedName>
</protein>
<dbReference type="PANTHER" id="PTHR11781:SF22">
    <property type="entry name" value="TYPE I IODOTHYRONINE DEIODINASE"/>
    <property type="match status" value="1"/>
</dbReference>
<dbReference type="EMBL" id="JARKIK010000090">
    <property type="protein sequence ID" value="KAK8723283.1"/>
    <property type="molecule type" value="Genomic_DNA"/>
</dbReference>
<dbReference type="GO" id="GO:0042403">
    <property type="term" value="P:thyroid hormone metabolic process"/>
    <property type="evidence" value="ECO:0007669"/>
    <property type="project" value="TreeGrafter"/>
</dbReference>
<dbReference type="GO" id="GO:0004800">
    <property type="term" value="F:thyroxine 5'-deiodinase activity"/>
    <property type="evidence" value="ECO:0007669"/>
    <property type="project" value="InterPro"/>
</dbReference>
<keyword evidence="1" id="KW-0893">Thyroid hormones biosynthesis</keyword>
<keyword evidence="3" id="KW-1185">Reference proteome</keyword>
<name>A0AAW0W0Z1_CHEQU</name>
<dbReference type="PANTHER" id="PTHR11781">
    <property type="entry name" value="IODOTHYRONINE DEIODINASE"/>
    <property type="match status" value="1"/>
</dbReference>
<comment type="caution">
    <text evidence="2">The sequence shown here is derived from an EMBL/GenBank/DDBJ whole genome shotgun (WGS) entry which is preliminary data.</text>
</comment>
<accession>A0AAW0W0Z1</accession>
<dbReference type="Pfam" id="PF00837">
    <property type="entry name" value="T4_deiodinase"/>
    <property type="match status" value="1"/>
</dbReference>
<keyword evidence="1" id="KW-0712">Selenocysteine</keyword>
<dbReference type="InterPro" id="IPR000643">
    <property type="entry name" value="Iodothyronine_deiodinase"/>
</dbReference>
<organism evidence="2 3">
    <name type="scientific">Cherax quadricarinatus</name>
    <name type="common">Australian red claw crayfish</name>
    <dbReference type="NCBI Taxonomy" id="27406"/>
    <lineage>
        <taxon>Eukaryota</taxon>
        <taxon>Metazoa</taxon>
        <taxon>Ecdysozoa</taxon>
        <taxon>Arthropoda</taxon>
        <taxon>Crustacea</taxon>
        <taxon>Multicrustacea</taxon>
        <taxon>Malacostraca</taxon>
        <taxon>Eumalacostraca</taxon>
        <taxon>Eucarida</taxon>
        <taxon>Decapoda</taxon>
        <taxon>Pleocyemata</taxon>
        <taxon>Astacidea</taxon>
        <taxon>Parastacoidea</taxon>
        <taxon>Parastacidae</taxon>
        <taxon>Cherax</taxon>
    </lineage>
</organism>
<dbReference type="GO" id="GO:0042446">
    <property type="term" value="P:hormone biosynthetic process"/>
    <property type="evidence" value="ECO:0007669"/>
    <property type="project" value="UniProtKB-KW"/>
</dbReference>
<keyword evidence="1" id="KW-0560">Oxidoreductase</keyword>
<feature type="non-terminal residue" evidence="2">
    <location>
        <position position="1"/>
    </location>
</feature>
<dbReference type="Proteomes" id="UP001445076">
    <property type="component" value="Unassembled WGS sequence"/>
</dbReference>
<comment type="similarity">
    <text evidence="1">Belongs to the iodothyronine deiodinase family.</text>
</comment>
<gene>
    <name evidence="2" type="ORF">OTU49_011805</name>
</gene>
<dbReference type="AlphaFoldDB" id="A0AAW0W0Z1"/>
<evidence type="ECO:0000256" key="1">
    <source>
        <dbReference type="RuleBase" id="RU000676"/>
    </source>
</evidence>
<evidence type="ECO:0000313" key="3">
    <source>
        <dbReference type="Proteomes" id="UP001445076"/>
    </source>
</evidence>
<comment type="function">
    <text evidence="1">Responsible for the deiodination of T4 (3,5,3',5'-tetraiodothyronine).</text>
</comment>
<sequence length="182" mass="21044">CWRRSCLLLCCQSCESSPICGSRSRVSLLLEELHNFSIKRVGNTTDDVRGQLLTMTKIRFVKFVTLPLWMAGRVMMNCVFTLSTLSHQIRDLLYEFFLNVVELRRGSSYLNILQDGIWDYHYFWQRMGCLLRWAWTEAVMEAEEGGKAPDPLMIRLSDNSKCHLLDLLKPGRPLVLNFGSCT</sequence>
<proteinExistence type="inferred from homology"/>